<reference evidence="5 6" key="1">
    <citation type="submission" date="2014-08" db="EMBL/GenBank/DDBJ databases">
        <title>Complete genome sequence of Corynebacterium frankenforstense ST18(T) (=DSM 45800(T)), isolated from raw cow milk.</title>
        <authorList>
            <person name="Ruckert C."/>
            <person name="Albersmeier A."/>
            <person name="Winkler A."/>
            <person name="Lipski A."/>
            <person name="Kalinowski J."/>
        </authorList>
    </citation>
    <scope>NUCLEOTIDE SEQUENCE [LARGE SCALE GENOMIC DNA]</scope>
    <source>
        <strain evidence="5 6">ST18</strain>
    </source>
</reference>
<comment type="similarity">
    <text evidence="1 2">Belongs to the small heat shock protein (HSP20) family.</text>
</comment>
<dbReference type="KEGG" id="cfk:CFRA_10730"/>
<evidence type="ECO:0000259" key="4">
    <source>
        <dbReference type="PROSITE" id="PS01031"/>
    </source>
</evidence>
<dbReference type="InterPro" id="IPR008978">
    <property type="entry name" value="HSP20-like_chaperone"/>
</dbReference>
<evidence type="ECO:0000256" key="2">
    <source>
        <dbReference type="RuleBase" id="RU003616"/>
    </source>
</evidence>
<dbReference type="AlphaFoldDB" id="A0A1L7CUW3"/>
<protein>
    <submittedName>
        <fullName evidence="5">Heat-shock protein Hsp20</fullName>
    </submittedName>
</protein>
<accession>A0A1L7CUW3</accession>
<dbReference type="Proteomes" id="UP000185434">
    <property type="component" value="Chromosome"/>
</dbReference>
<feature type="region of interest" description="Disordered" evidence="3">
    <location>
        <begin position="139"/>
        <end position="164"/>
    </location>
</feature>
<name>A0A1L7CUW3_9CORY</name>
<evidence type="ECO:0000313" key="6">
    <source>
        <dbReference type="Proteomes" id="UP000185434"/>
    </source>
</evidence>
<feature type="domain" description="SHSP" evidence="4">
    <location>
        <begin position="27"/>
        <end position="145"/>
    </location>
</feature>
<dbReference type="Gene3D" id="2.60.40.790">
    <property type="match status" value="1"/>
</dbReference>
<proteinExistence type="inferred from homology"/>
<sequence>MALVQYDPFTQLDNLARQVFGSGAGATSRTPRFMPLDLYKEGNNYVLNADLPGVDPESIDIDIDNGVLTISAERSTGPTVHEGTSEDGTSWVTNERFTGTYRRQVTVGDSVDNENVTADYSGGVLTVTLPLAERAKSRKISVTHSEPRKTIEAESEAASETGEN</sequence>
<dbReference type="RefSeq" id="WP_075664618.1">
    <property type="nucleotide sequence ID" value="NZ_CP009247.1"/>
</dbReference>
<dbReference type="STRING" id="1437875.CFRA_10730"/>
<dbReference type="EMBL" id="CP009247">
    <property type="protein sequence ID" value="APT89623.1"/>
    <property type="molecule type" value="Genomic_DNA"/>
</dbReference>
<dbReference type="OrthoDB" id="5242916at2"/>
<dbReference type="InterPro" id="IPR031107">
    <property type="entry name" value="Small_HSP"/>
</dbReference>
<keyword evidence="6" id="KW-1185">Reference proteome</keyword>
<organism evidence="5 6">
    <name type="scientific">Corynebacterium frankenforstense DSM 45800</name>
    <dbReference type="NCBI Taxonomy" id="1437875"/>
    <lineage>
        <taxon>Bacteria</taxon>
        <taxon>Bacillati</taxon>
        <taxon>Actinomycetota</taxon>
        <taxon>Actinomycetes</taxon>
        <taxon>Mycobacteriales</taxon>
        <taxon>Corynebacteriaceae</taxon>
        <taxon>Corynebacterium</taxon>
    </lineage>
</organism>
<feature type="compositionally biased region" description="Acidic residues" evidence="3">
    <location>
        <begin position="153"/>
        <end position="164"/>
    </location>
</feature>
<dbReference type="InterPro" id="IPR002068">
    <property type="entry name" value="A-crystallin/Hsp20_dom"/>
</dbReference>
<dbReference type="PANTHER" id="PTHR11527">
    <property type="entry name" value="HEAT-SHOCK PROTEIN 20 FAMILY MEMBER"/>
    <property type="match status" value="1"/>
</dbReference>
<evidence type="ECO:0000256" key="1">
    <source>
        <dbReference type="PROSITE-ProRule" id="PRU00285"/>
    </source>
</evidence>
<evidence type="ECO:0000256" key="3">
    <source>
        <dbReference type="SAM" id="MobiDB-lite"/>
    </source>
</evidence>
<evidence type="ECO:0000313" key="5">
    <source>
        <dbReference type="EMBL" id="APT89623.1"/>
    </source>
</evidence>
<gene>
    <name evidence="5" type="ORF">CFRA_10730</name>
</gene>
<dbReference type="CDD" id="cd06464">
    <property type="entry name" value="ACD_sHsps-like"/>
    <property type="match status" value="1"/>
</dbReference>
<dbReference type="Pfam" id="PF00011">
    <property type="entry name" value="HSP20"/>
    <property type="match status" value="1"/>
</dbReference>
<dbReference type="SUPFAM" id="SSF49764">
    <property type="entry name" value="HSP20-like chaperones"/>
    <property type="match status" value="1"/>
</dbReference>
<dbReference type="PROSITE" id="PS01031">
    <property type="entry name" value="SHSP"/>
    <property type="match status" value="1"/>
</dbReference>